<comment type="cofactor">
    <cofactor evidence="5">
        <name>Ca(2+)</name>
        <dbReference type="ChEBI" id="CHEBI:29108"/>
    </cofactor>
    <text evidence="5">Binds 1 Ca(2+) ion per dimer.</text>
</comment>
<evidence type="ECO:0000256" key="5">
    <source>
        <dbReference type="PIRSR" id="PIRSR001227-2"/>
    </source>
</evidence>
<feature type="active site" description="Nucleophile" evidence="4">
    <location>
        <position position="296"/>
    </location>
</feature>
<sequence>MNGIGVESFPAFCVASHSRLTPGPRRRDTGVDTGTGATQTMRSTLTAAAVLTLFAAPALAGPATESRRLPGLAAPAEIIVDRWGISHVYAANTPDAFFLQGYAAARDRLWQIDLWRKRGLGRLAASFGPTFVEQDRASRLFLYRGDMAAEWASYPAEAQAWTTAFAAGINAFITDTEGSRQPLPPEFTATASRPERWTADDIVRIRSNALAANIPAEVARAQSLCAGGLPYEPLRRKLEPAHQIIVPKGVDPCIVTPDILKTYNLAIAGVSFDKGTVVAIADSDGANPDDDTREGSNNWVIAPGRSTTGRAILANDPHRAHGIPGLRYLIHLDAPDLKIAGAGEPALPGISFGHNEDMAWGLTIFAMDQQDLIVSKPGEPVTAITETIDVKDQKPRAAELLFTRDGPVIAVNAAGNRFAVRATWDRPGASAYFSAAWLFRAKNWTDFTAARAHWGAPPLNLVYADTKGDIGWAAAGFAPVRTDADGLSPVAPGSKWHGLLDPSLLPSLKNPAKGWFASANEMNLPAGYPSETRRIAYEWADRSRIDRIDKIIGSKPRFSLEDSMALQNDEHSTLALRAVALLRGLNSQDRDEAAAIALLQGWDGHLTADSPAAALYEVWLARHLGTAAVAALVPAATRPAFARPESAAVISVLEQPGTNAAPILKTSLAAAWGETRTLLGPDPKKWQWGNLHAAHFTPALALPGRAADQAAGPLPLGGSGSTPKAASHRGATDNFNVAAGASVRMVLDVGAWDNSRVINTPGQSGNVDSPHYRDLFPLWADGRYVPMLWTKAAILREAETIIKLTPAS</sequence>
<dbReference type="InterPro" id="IPR029055">
    <property type="entry name" value="Ntn_hydrolases_N"/>
</dbReference>
<feature type="binding site" evidence="5">
    <location>
        <position position="368"/>
    </location>
    <ligand>
        <name>Ca(2+)</name>
        <dbReference type="ChEBI" id="CHEBI:29108"/>
    </ligand>
</feature>
<dbReference type="Gene3D" id="1.10.1400.10">
    <property type="match status" value="1"/>
</dbReference>
<feature type="binding site" evidence="5">
    <location>
        <position position="217"/>
    </location>
    <ligand>
        <name>Ca(2+)</name>
        <dbReference type="ChEBI" id="CHEBI:29108"/>
    </ligand>
</feature>
<dbReference type="Gene3D" id="2.30.120.10">
    <property type="match status" value="1"/>
</dbReference>
<comment type="caution">
    <text evidence="6">The sequence shown here is derived from an EMBL/GenBank/DDBJ whole genome shotgun (WGS) entry which is preliminary data.</text>
</comment>
<dbReference type="AlphaFoldDB" id="A0A917E926"/>
<dbReference type="InterPro" id="IPR043147">
    <property type="entry name" value="Penicillin_amidase_A-knob"/>
</dbReference>
<dbReference type="GO" id="GO:0046872">
    <property type="term" value="F:metal ion binding"/>
    <property type="evidence" value="ECO:0007669"/>
    <property type="project" value="UniProtKB-KW"/>
</dbReference>
<dbReference type="InterPro" id="IPR002692">
    <property type="entry name" value="S45"/>
</dbReference>
<dbReference type="GO" id="GO:0017000">
    <property type="term" value="P:antibiotic biosynthetic process"/>
    <property type="evidence" value="ECO:0007669"/>
    <property type="project" value="InterPro"/>
</dbReference>
<dbReference type="Gene3D" id="1.10.439.10">
    <property type="entry name" value="Penicillin Amidohydrolase, domain 1"/>
    <property type="match status" value="1"/>
</dbReference>
<keyword evidence="3" id="KW-0865">Zymogen</keyword>
<dbReference type="PIRSF" id="PIRSF001227">
    <property type="entry name" value="Pen_acylase"/>
    <property type="match status" value="1"/>
</dbReference>
<dbReference type="SUPFAM" id="SSF56235">
    <property type="entry name" value="N-terminal nucleophile aminohydrolases (Ntn hydrolases)"/>
    <property type="match status" value="1"/>
</dbReference>
<dbReference type="Pfam" id="PF01804">
    <property type="entry name" value="Penicil_amidase"/>
    <property type="match status" value="1"/>
</dbReference>
<dbReference type="Proteomes" id="UP000635071">
    <property type="component" value="Unassembled WGS sequence"/>
</dbReference>
<name>A0A917E926_9SPHN</name>
<evidence type="ECO:0000256" key="2">
    <source>
        <dbReference type="ARBA" id="ARBA00022801"/>
    </source>
</evidence>
<evidence type="ECO:0000256" key="3">
    <source>
        <dbReference type="ARBA" id="ARBA00023145"/>
    </source>
</evidence>
<dbReference type="EMBL" id="BMJM01000008">
    <property type="protein sequence ID" value="GGE16422.1"/>
    <property type="molecule type" value="Genomic_DNA"/>
</dbReference>
<dbReference type="CDD" id="cd03747">
    <property type="entry name" value="Ntn_PGA_like"/>
    <property type="match status" value="1"/>
</dbReference>
<feature type="binding site" evidence="5">
    <location>
        <position position="371"/>
    </location>
    <ligand>
        <name>Ca(2+)</name>
        <dbReference type="ChEBI" id="CHEBI:29108"/>
    </ligand>
</feature>
<evidence type="ECO:0000313" key="7">
    <source>
        <dbReference type="Proteomes" id="UP000635071"/>
    </source>
</evidence>
<keyword evidence="7" id="KW-1185">Reference proteome</keyword>
<gene>
    <name evidence="6" type="ORF">GCM10011529_23550</name>
</gene>
<reference evidence="6" key="1">
    <citation type="journal article" date="2014" name="Int. J. Syst. Evol. Microbiol.">
        <title>Complete genome sequence of Corynebacterium casei LMG S-19264T (=DSM 44701T), isolated from a smear-ripened cheese.</title>
        <authorList>
            <consortium name="US DOE Joint Genome Institute (JGI-PGF)"/>
            <person name="Walter F."/>
            <person name="Albersmeier A."/>
            <person name="Kalinowski J."/>
            <person name="Ruckert C."/>
        </authorList>
    </citation>
    <scope>NUCLEOTIDE SEQUENCE</scope>
    <source>
        <strain evidence="6">CGMCC 1.15519</strain>
    </source>
</reference>
<organism evidence="6 7">
    <name type="scientific">Sandarakinorhabdus glacialis</name>
    <dbReference type="NCBI Taxonomy" id="1614636"/>
    <lineage>
        <taxon>Bacteria</taxon>
        <taxon>Pseudomonadati</taxon>
        <taxon>Pseudomonadota</taxon>
        <taxon>Alphaproteobacteria</taxon>
        <taxon>Sphingomonadales</taxon>
        <taxon>Sphingosinicellaceae</taxon>
        <taxon>Sandarakinorhabdus</taxon>
    </lineage>
</organism>
<keyword evidence="5" id="KW-0106">Calcium</keyword>
<evidence type="ECO:0000256" key="4">
    <source>
        <dbReference type="PIRSR" id="PIRSR001227-1"/>
    </source>
</evidence>
<dbReference type="InterPro" id="IPR014395">
    <property type="entry name" value="Pen/GL7ACA/AHL_acylase"/>
</dbReference>
<dbReference type="Gene3D" id="3.60.20.10">
    <property type="entry name" value="Glutamine Phosphoribosylpyrophosphate, subunit 1, domain 1"/>
    <property type="match status" value="1"/>
</dbReference>
<accession>A0A917E926</accession>
<dbReference type="InterPro" id="IPR023343">
    <property type="entry name" value="Penicillin_amidase_dom1"/>
</dbReference>
<keyword evidence="5" id="KW-0479">Metal-binding</keyword>
<reference evidence="6" key="2">
    <citation type="submission" date="2020-09" db="EMBL/GenBank/DDBJ databases">
        <authorList>
            <person name="Sun Q."/>
            <person name="Zhou Y."/>
        </authorList>
    </citation>
    <scope>NUCLEOTIDE SEQUENCE</scope>
    <source>
        <strain evidence="6">CGMCC 1.15519</strain>
    </source>
</reference>
<proteinExistence type="inferred from homology"/>
<dbReference type="GO" id="GO:0016811">
    <property type="term" value="F:hydrolase activity, acting on carbon-nitrogen (but not peptide) bonds, in linear amides"/>
    <property type="evidence" value="ECO:0007669"/>
    <property type="project" value="InterPro"/>
</dbReference>
<protein>
    <submittedName>
        <fullName evidence="6">Penicillin amidase</fullName>
    </submittedName>
</protein>
<evidence type="ECO:0000313" key="6">
    <source>
        <dbReference type="EMBL" id="GGE16422.1"/>
    </source>
</evidence>
<dbReference type="InterPro" id="IPR043146">
    <property type="entry name" value="Penicillin_amidase_N_B-knob"/>
</dbReference>
<keyword evidence="2" id="KW-0378">Hydrolase</keyword>
<comment type="similarity">
    <text evidence="1">Belongs to the peptidase S45 family.</text>
</comment>
<dbReference type="PANTHER" id="PTHR34218:SF4">
    <property type="entry name" value="ACYL-HOMOSERINE LACTONE ACYLASE QUIP"/>
    <property type="match status" value="1"/>
</dbReference>
<dbReference type="PANTHER" id="PTHR34218">
    <property type="entry name" value="PEPTIDASE S45 PENICILLIN AMIDASE"/>
    <property type="match status" value="1"/>
</dbReference>
<evidence type="ECO:0000256" key="1">
    <source>
        <dbReference type="ARBA" id="ARBA00006586"/>
    </source>
</evidence>